<protein>
    <submittedName>
        <fullName evidence="1">Uncharacterized protein</fullName>
    </submittedName>
</protein>
<evidence type="ECO:0000313" key="2">
    <source>
        <dbReference type="Proteomes" id="UP000186922"/>
    </source>
</evidence>
<sequence length="157" mass="17532">MGRLSLRPFPRTINHARINSLPQFLSRIYIRIARYGFIFINDDIAPIALLFVFIAGLYCQQEPQVFDHVKPALTAAEVLSSQSQDANDHPHCDITYIPQTSFRCADKAQPGSYADSNTLSLPVPSLPSVRIPWRVGTLPTRDHPGTDLCSTHHPPIT</sequence>
<proteinExistence type="predicted"/>
<dbReference type="Proteomes" id="UP000186922">
    <property type="component" value="Unassembled WGS sequence"/>
</dbReference>
<keyword evidence="2" id="KW-1185">Reference proteome</keyword>
<name>A0A1D1VC82_RAMVA</name>
<accession>A0A1D1VC82</accession>
<gene>
    <name evidence="1" type="primary">RvY_07928</name>
    <name evidence="1" type="synonym">RvY_07928.2</name>
    <name evidence="1" type="ORF">RvY_07928-2</name>
</gene>
<organism evidence="1 2">
    <name type="scientific">Ramazzottius varieornatus</name>
    <name type="common">Water bear</name>
    <name type="synonym">Tardigrade</name>
    <dbReference type="NCBI Taxonomy" id="947166"/>
    <lineage>
        <taxon>Eukaryota</taxon>
        <taxon>Metazoa</taxon>
        <taxon>Ecdysozoa</taxon>
        <taxon>Tardigrada</taxon>
        <taxon>Eutardigrada</taxon>
        <taxon>Parachela</taxon>
        <taxon>Hypsibioidea</taxon>
        <taxon>Ramazzottiidae</taxon>
        <taxon>Ramazzottius</taxon>
    </lineage>
</organism>
<dbReference type="AlphaFoldDB" id="A0A1D1VC82"/>
<evidence type="ECO:0000313" key="1">
    <source>
        <dbReference type="EMBL" id="GAU96493.1"/>
    </source>
</evidence>
<dbReference type="EMBL" id="BDGG01000003">
    <property type="protein sequence ID" value="GAU96493.1"/>
    <property type="molecule type" value="Genomic_DNA"/>
</dbReference>
<reference evidence="1 2" key="1">
    <citation type="journal article" date="2016" name="Nat. Commun.">
        <title>Extremotolerant tardigrade genome and improved radiotolerance of human cultured cells by tardigrade-unique protein.</title>
        <authorList>
            <person name="Hashimoto T."/>
            <person name="Horikawa D.D."/>
            <person name="Saito Y."/>
            <person name="Kuwahara H."/>
            <person name="Kozuka-Hata H."/>
            <person name="Shin-I T."/>
            <person name="Minakuchi Y."/>
            <person name="Ohishi K."/>
            <person name="Motoyama A."/>
            <person name="Aizu T."/>
            <person name="Enomoto A."/>
            <person name="Kondo K."/>
            <person name="Tanaka S."/>
            <person name="Hara Y."/>
            <person name="Koshikawa S."/>
            <person name="Sagara H."/>
            <person name="Miura T."/>
            <person name="Yokobori S."/>
            <person name="Miyagawa K."/>
            <person name="Suzuki Y."/>
            <person name="Kubo T."/>
            <person name="Oyama M."/>
            <person name="Kohara Y."/>
            <person name="Fujiyama A."/>
            <person name="Arakawa K."/>
            <person name="Katayama T."/>
            <person name="Toyoda A."/>
            <person name="Kunieda T."/>
        </authorList>
    </citation>
    <scope>NUCLEOTIDE SEQUENCE [LARGE SCALE GENOMIC DNA]</scope>
    <source>
        <strain evidence="1 2">YOKOZUNA-1</strain>
    </source>
</reference>
<comment type="caution">
    <text evidence="1">The sequence shown here is derived from an EMBL/GenBank/DDBJ whole genome shotgun (WGS) entry which is preliminary data.</text>
</comment>